<gene>
    <name evidence="12" type="ORF">M413DRAFT_68035</name>
</gene>
<keyword evidence="7" id="KW-0408">Iron</keyword>
<feature type="domain" description="DyP dimeric alpha+beta barrel" evidence="11">
    <location>
        <begin position="29"/>
        <end position="207"/>
    </location>
</feature>
<proteinExistence type="inferred from homology"/>
<accession>A0A0C2Y261</accession>
<dbReference type="SUPFAM" id="SSF54909">
    <property type="entry name" value="Dimeric alpha+beta barrel"/>
    <property type="match status" value="1"/>
</dbReference>
<evidence type="ECO:0000256" key="9">
    <source>
        <dbReference type="SAM" id="MobiDB-lite"/>
    </source>
</evidence>
<feature type="compositionally biased region" description="Low complexity" evidence="9">
    <location>
        <begin position="1"/>
        <end position="11"/>
    </location>
</feature>
<evidence type="ECO:0000256" key="4">
    <source>
        <dbReference type="ARBA" id="ARBA00022723"/>
    </source>
</evidence>
<evidence type="ECO:0000256" key="3">
    <source>
        <dbReference type="ARBA" id="ARBA00022617"/>
    </source>
</evidence>
<dbReference type="GO" id="GO:0005829">
    <property type="term" value="C:cytosol"/>
    <property type="evidence" value="ECO:0007669"/>
    <property type="project" value="TreeGrafter"/>
</dbReference>
<dbReference type="InterPro" id="IPR049509">
    <property type="entry name" value="DyP_N"/>
</dbReference>
<dbReference type="GO" id="GO:0004601">
    <property type="term" value="F:peroxidase activity"/>
    <property type="evidence" value="ECO:0007669"/>
    <property type="project" value="UniProtKB-KW"/>
</dbReference>
<dbReference type="InterPro" id="IPR048328">
    <property type="entry name" value="Dyp_perox_C"/>
</dbReference>
<comment type="cofactor">
    <cofactor evidence="1">
        <name>heme b</name>
        <dbReference type="ChEBI" id="CHEBI:60344"/>
    </cofactor>
</comment>
<dbReference type="Pfam" id="PF20628">
    <property type="entry name" value="Dyp_perox_C"/>
    <property type="match status" value="1"/>
</dbReference>
<evidence type="ECO:0000256" key="5">
    <source>
        <dbReference type="ARBA" id="ARBA00022729"/>
    </source>
</evidence>
<keyword evidence="6" id="KW-0560">Oxidoreductase</keyword>
<dbReference type="PANTHER" id="PTHR30521">
    <property type="entry name" value="DEFERROCHELATASE/PEROXIDASE"/>
    <property type="match status" value="1"/>
</dbReference>
<keyword evidence="5" id="KW-0732">Signal</keyword>
<dbReference type="InterPro" id="IPR011008">
    <property type="entry name" value="Dimeric_a/b-barrel"/>
</dbReference>
<dbReference type="STRING" id="686832.A0A0C2Y261"/>
<keyword evidence="3" id="KW-0349">Heme</keyword>
<evidence type="ECO:0000313" key="12">
    <source>
        <dbReference type="EMBL" id="KIM43953.1"/>
    </source>
</evidence>
<feature type="region of interest" description="Disordered" evidence="9">
    <location>
        <begin position="437"/>
        <end position="471"/>
    </location>
</feature>
<protein>
    <recommendedName>
        <fullName evidence="14">Dyp-type peroxidase</fullName>
    </recommendedName>
</protein>
<organism evidence="12 13">
    <name type="scientific">Hebeloma cylindrosporum</name>
    <dbReference type="NCBI Taxonomy" id="76867"/>
    <lineage>
        <taxon>Eukaryota</taxon>
        <taxon>Fungi</taxon>
        <taxon>Dikarya</taxon>
        <taxon>Basidiomycota</taxon>
        <taxon>Agaricomycotina</taxon>
        <taxon>Agaricomycetes</taxon>
        <taxon>Agaricomycetidae</taxon>
        <taxon>Agaricales</taxon>
        <taxon>Agaricineae</taxon>
        <taxon>Hymenogastraceae</taxon>
        <taxon>Hebeloma</taxon>
    </lineage>
</organism>
<dbReference type="HOGENOM" id="CLU_015125_2_0_1"/>
<feature type="domain" description="Dyp-type peroxidase C-terminal" evidence="10">
    <location>
        <begin position="259"/>
        <end position="431"/>
    </location>
</feature>
<feature type="region of interest" description="Disordered" evidence="9">
    <location>
        <begin position="1"/>
        <end position="20"/>
    </location>
</feature>
<evidence type="ECO:0000256" key="2">
    <source>
        <dbReference type="ARBA" id="ARBA00022559"/>
    </source>
</evidence>
<reference evidence="13" key="2">
    <citation type="submission" date="2015-01" db="EMBL/GenBank/DDBJ databases">
        <title>Evolutionary Origins and Diversification of the Mycorrhizal Mutualists.</title>
        <authorList>
            <consortium name="DOE Joint Genome Institute"/>
            <consortium name="Mycorrhizal Genomics Consortium"/>
            <person name="Kohler A."/>
            <person name="Kuo A."/>
            <person name="Nagy L.G."/>
            <person name="Floudas D."/>
            <person name="Copeland A."/>
            <person name="Barry K.W."/>
            <person name="Cichocki N."/>
            <person name="Veneault-Fourrey C."/>
            <person name="LaButti K."/>
            <person name="Lindquist E.A."/>
            <person name="Lipzen A."/>
            <person name="Lundell T."/>
            <person name="Morin E."/>
            <person name="Murat C."/>
            <person name="Riley R."/>
            <person name="Ohm R."/>
            <person name="Sun H."/>
            <person name="Tunlid A."/>
            <person name="Henrissat B."/>
            <person name="Grigoriev I.V."/>
            <person name="Hibbett D.S."/>
            <person name="Martin F."/>
        </authorList>
    </citation>
    <scope>NUCLEOTIDE SEQUENCE [LARGE SCALE GENOMIC DNA]</scope>
    <source>
        <strain evidence="13">h7</strain>
    </source>
</reference>
<dbReference type="NCBIfam" id="TIGR01413">
    <property type="entry name" value="Dyp_perox_fam"/>
    <property type="match status" value="1"/>
</dbReference>
<dbReference type="InterPro" id="IPR006314">
    <property type="entry name" value="Dyp_peroxidase"/>
</dbReference>
<dbReference type="AlphaFoldDB" id="A0A0C2Y261"/>
<evidence type="ECO:0008006" key="14">
    <source>
        <dbReference type="Google" id="ProtNLM"/>
    </source>
</evidence>
<keyword evidence="2" id="KW-0575">Peroxidase</keyword>
<dbReference type="OrthoDB" id="3207336at2759"/>
<dbReference type="Pfam" id="PF21105">
    <property type="entry name" value="DyP_N"/>
    <property type="match status" value="1"/>
</dbReference>
<keyword evidence="4" id="KW-0479">Metal-binding</keyword>
<evidence type="ECO:0000259" key="11">
    <source>
        <dbReference type="Pfam" id="PF21105"/>
    </source>
</evidence>
<reference evidence="12 13" key="1">
    <citation type="submission" date="2014-04" db="EMBL/GenBank/DDBJ databases">
        <authorList>
            <consortium name="DOE Joint Genome Institute"/>
            <person name="Kuo A."/>
            <person name="Gay G."/>
            <person name="Dore J."/>
            <person name="Kohler A."/>
            <person name="Nagy L.G."/>
            <person name="Floudas D."/>
            <person name="Copeland A."/>
            <person name="Barry K.W."/>
            <person name="Cichocki N."/>
            <person name="Veneault-Fourrey C."/>
            <person name="LaButti K."/>
            <person name="Lindquist E.A."/>
            <person name="Lipzen A."/>
            <person name="Lundell T."/>
            <person name="Morin E."/>
            <person name="Murat C."/>
            <person name="Sun H."/>
            <person name="Tunlid A."/>
            <person name="Henrissat B."/>
            <person name="Grigoriev I.V."/>
            <person name="Hibbett D.S."/>
            <person name="Martin F."/>
            <person name="Nordberg H.P."/>
            <person name="Cantor M.N."/>
            <person name="Hua S.X."/>
        </authorList>
    </citation>
    <scope>NUCLEOTIDE SEQUENCE [LARGE SCALE GENOMIC DNA]</scope>
    <source>
        <strain evidence="13">h7</strain>
    </source>
</reference>
<evidence type="ECO:0000256" key="6">
    <source>
        <dbReference type="ARBA" id="ARBA00023002"/>
    </source>
</evidence>
<dbReference type="PANTHER" id="PTHR30521:SF4">
    <property type="entry name" value="DEFERROCHELATASE"/>
    <property type="match status" value="1"/>
</dbReference>
<dbReference type="Proteomes" id="UP000053424">
    <property type="component" value="Unassembled WGS sequence"/>
</dbReference>
<dbReference type="GO" id="GO:0020037">
    <property type="term" value="F:heme binding"/>
    <property type="evidence" value="ECO:0007669"/>
    <property type="project" value="InterPro"/>
</dbReference>
<name>A0A0C2Y261_HEBCY</name>
<evidence type="ECO:0000313" key="13">
    <source>
        <dbReference type="Proteomes" id="UP000053424"/>
    </source>
</evidence>
<keyword evidence="13" id="KW-1185">Reference proteome</keyword>
<comment type="similarity">
    <text evidence="8">Belongs to the DyP-type peroxidase family.</text>
</comment>
<evidence type="ECO:0000256" key="1">
    <source>
        <dbReference type="ARBA" id="ARBA00001970"/>
    </source>
</evidence>
<evidence type="ECO:0000259" key="10">
    <source>
        <dbReference type="Pfam" id="PF20628"/>
    </source>
</evidence>
<sequence length="501" mass="55176">MTTPQQPLLPVVQPPPGSPPRLDSLKLDNIQGDVLAGLPKKTETLYFFVITDTDKFRHDLRSFNPLVKTVAQVLVDRKAIREHKRKYPPMPGSKPNLIPLVGVNIAFSHFGFKKLGIDDKKLADPAFLAGQRADAEGLHDKGTGTGPSFVPDWEQPFKSEIHGVFLLAGDSRATVDKKLQEIKTIFGVGGPKPSLKEITSVRGDARPGAQSAHEHFGYLDGISNPAIKGFAPDANPPPGPAPIDAGVIVTGHPGDEKQNDREDWQVDGSFLVFRYLFQKVPEFNNFVFENRLKGPGLTDQEGADLLGARLIGRWKSGAPLDITPFIDDPKIGTDPNENNNFHFTAETEVQKLCPFAAHVRKTLPRADLEDRPGNPSIARFRIMRRGIQFGPEVTEKEKMAKKTSHGRGLIFICYQSSIANGFQFIQKNWVDNPNFPPGAPPTQRPGVDPILGQGPGRDKISGHNPNKPTDTLELTDEWIIPRGGEYFFTPSLKGLRERIAA</sequence>
<dbReference type="PROSITE" id="PS51404">
    <property type="entry name" value="DYP_PEROXIDASE"/>
    <property type="match status" value="1"/>
</dbReference>
<dbReference type="GO" id="GO:0046872">
    <property type="term" value="F:metal ion binding"/>
    <property type="evidence" value="ECO:0007669"/>
    <property type="project" value="UniProtKB-KW"/>
</dbReference>
<evidence type="ECO:0000256" key="8">
    <source>
        <dbReference type="ARBA" id="ARBA00025737"/>
    </source>
</evidence>
<evidence type="ECO:0000256" key="7">
    <source>
        <dbReference type="ARBA" id="ARBA00023004"/>
    </source>
</evidence>
<dbReference type="EMBL" id="KN831774">
    <property type="protein sequence ID" value="KIM43953.1"/>
    <property type="molecule type" value="Genomic_DNA"/>
</dbReference>